<dbReference type="Gramene" id="OE9A011015T2">
    <property type="protein sequence ID" value="OE9A011015C2"/>
    <property type="gene ID" value="OE9A011015"/>
</dbReference>
<protein>
    <submittedName>
        <fullName evidence="4">Cytochrome c oxidase subunit 5b-like</fullName>
    </submittedName>
</protein>
<dbReference type="GO" id="GO:0045277">
    <property type="term" value="C:respiratory chain complex IV"/>
    <property type="evidence" value="ECO:0007669"/>
    <property type="project" value="InterPro"/>
</dbReference>
<sequence length="96" mass="10790">MWRRLFVQIRTLASTQSAPNCTRILTESLSSPAPHQVVKSLPIFYRLFSTESGNVVKRVEDVMPIATGHEREEIEAELQGKDILEIDHPSGPFGTK</sequence>
<dbReference type="PANTHER" id="PTHR10122:SF0">
    <property type="entry name" value="CYTOCHROME C OXIDASE SUBUNIT 5B, ISOFORM A-RELATED"/>
    <property type="match status" value="1"/>
</dbReference>
<dbReference type="OrthoDB" id="10249250at2759"/>
<dbReference type="Gene3D" id="2.60.11.10">
    <property type="entry name" value="Cytochrome c oxidase, subunit Vb"/>
    <property type="match status" value="1"/>
</dbReference>
<feature type="non-terminal residue" evidence="4">
    <location>
        <position position="96"/>
    </location>
</feature>
<feature type="compositionally biased region" description="Basic and acidic residues" evidence="3">
    <location>
        <begin position="77"/>
        <end position="88"/>
    </location>
</feature>
<feature type="region of interest" description="Disordered" evidence="3">
    <location>
        <begin position="77"/>
        <end position="96"/>
    </location>
</feature>
<gene>
    <name evidence="4" type="ORF">OLEA9_A011015</name>
</gene>
<evidence type="ECO:0000313" key="5">
    <source>
        <dbReference type="Proteomes" id="UP000594638"/>
    </source>
</evidence>
<dbReference type="InterPro" id="IPR002124">
    <property type="entry name" value="Cyt_c_oxidase_su5b"/>
</dbReference>
<keyword evidence="2" id="KW-0862">Zinc</keyword>
<keyword evidence="1" id="KW-0479">Metal-binding</keyword>
<accession>A0A8S0SD28</accession>
<dbReference type="GO" id="GO:0005740">
    <property type="term" value="C:mitochondrial envelope"/>
    <property type="evidence" value="ECO:0007669"/>
    <property type="project" value="InterPro"/>
</dbReference>
<evidence type="ECO:0000256" key="2">
    <source>
        <dbReference type="ARBA" id="ARBA00022833"/>
    </source>
</evidence>
<organism evidence="4 5">
    <name type="scientific">Olea europaea subsp. europaea</name>
    <dbReference type="NCBI Taxonomy" id="158383"/>
    <lineage>
        <taxon>Eukaryota</taxon>
        <taxon>Viridiplantae</taxon>
        <taxon>Streptophyta</taxon>
        <taxon>Embryophyta</taxon>
        <taxon>Tracheophyta</taxon>
        <taxon>Spermatophyta</taxon>
        <taxon>Magnoliopsida</taxon>
        <taxon>eudicotyledons</taxon>
        <taxon>Gunneridae</taxon>
        <taxon>Pentapetalae</taxon>
        <taxon>asterids</taxon>
        <taxon>lamiids</taxon>
        <taxon>Lamiales</taxon>
        <taxon>Oleaceae</taxon>
        <taxon>Oleeae</taxon>
        <taxon>Olea</taxon>
    </lineage>
</organism>
<dbReference type="GO" id="GO:0046872">
    <property type="term" value="F:metal ion binding"/>
    <property type="evidence" value="ECO:0007669"/>
    <property type="project" value="UniProtKB-KW"/>
</dbReference>
<keyword evidence="5" id="KW-1185">Reference proteome</keyword>
<name>A0A8S0SD28_OLEEU</name>
<evidence type="ECO:0000313" key="4">
    <source>
        <dbReference type="EMBL" id="CAA2989838.1"/>
    </source>
</evidence>
<dbReference type="GO" id="GO:0006123">
    <property type="term" value="P:mitochondrial electron transport, cytochrome c to oxygen"/>
    <property type="evidence" value="ECO:0007669"/>
    <property type="project" value="InterPro"/>
</dbReference>
<evidence type="ECO:0000256" key="3">
    <source>
        <dbReference type="SAM" id="MobiDB-lite"/>
    </source>
</evidence>
<dbReference type="PANTHER" id="PTHR10122">
    <property type="entry name" value="CYTOCHROME C OXIDASE SUBUNIT 5B, MITOCHONDRIAL"/>
    <property type="match status" value="1"/>
</dbReference>
<proteinExistence type="predicted"/>
<evidence type="ECO:0000256" key="1">
    <source>
        <dbReference type="ARBA" id="ARBA00022723"/>
    </source>
</evidence>
<dbReference type="AlphaFoldDB" id="A0A8S0SD28"/>
<reference evidence="4 5" key="1">
    <citation type="submission" date="2019-12" db="EMBL/GenBank/DDBJ databases">
        <authorList>
            <person name="Alioto T."/>
            <person name="Alioto T."/>
            <person name="Gomez Garrido J."/>
        </authorList>
    </citation>
    <scope>NUCLEOTIDE SEQUENCE [LARGE SCALE GENOMIC DNA]</scope>
</reference>
<comment type="caution">
    <text evidence="4">The sequence shown here is derived from an EMBL/GenBank/DDBJ whole genome shotgun (WGS) entry which is preliminary data.</text>
</comment>
<dbReference type="InterPro" id="IPR036972">
    <property type="entry name" value="Cyt_c_oxidase_su5b_sf"/>
</dbReference>
<dbReference type="EMBL" id="CACTIH010004157">
    <property type="protein sequence ID" value="CAA2989838.1"/>
    <property type="molecule type" value="Genomic_DNA"/>
</dbReference>
<dbReference type="Proteomes" id="UP000594638">
    <property type="component" value="Unassembled WGS sequence"/>
</dbReference>